<name>K8EP28_9CHLO</name>
<feature type="compositionally biased region" description="Basic and acidic residues" evidence="1">
    <location>
        <begin position="172"/>
        <end position="182"/>
    </location>
</feature>
<protein>
    <submittedName>
        <fullName evidence="2">Uncharacterized protein</fullName>
    </submittedName>
</protein>
<evidence type="ECO:0000256" key="1">
    <source>
        <dbReference type="SAM" id="MobiDB-lite"/>
    </source>
</evidence>
<sequence length="253" mass="28756">MSPLTAASRDENDATEVVVKSFDLFHDRVDRAFHSMNPSSSSKSEFWRTSAVLAIRLPGKHVTEDDDDEEEEDKEDKEERNDDCLFGTKKETRKSIGKCDRLDRENEFDGDDMMAVGATEEDFMVVRKKRKRRVIPDHEKFPEKYVKYSFDEPVVVGGGESGILEKKKRKKEKTDDVNEVRDLGVPQDALARSADVEKTRRDVGEPRIMRGKKKKEGADVEKQSRKRTKRVTRSLSIATTSIAAQDVEENGGG</sequence>
<reference evidence="2 3" key="1">
    <citation type="submission" date="2011-10" db="EMBL/GenBank/DDBJ databases">
        <authorList>
            <person name="Genoscope - CEA"/>
        </authorList>
    </citation>
    <scope>NUCLEOTIDE SEQUENCE [LARGE SCALE GENOMIC DNA]</scope>
    <source>
        <strain evidence="2 3">RCC 1105</strain>
    </source>
</reference>
<dbReference type="RefSeq" id="XP_007515326.1">
    <property type="nucleotide sequence ID" value="XM_007515264.1"/>
</dbReference>
<evidence type="ECO:0000313" key="2">
    <source>
        <dbReference type="EMBL" id="CCO14205.1"/>
    </source>
</evidence>
<accession>K8EP28</accession>
<dbReference type="GeneID" id="19017898"/>
<dbReference type="AlphaFoldDB" id="K8EP28"/>
<feature type="compositionally biased region" description="Basic and acidic residues" evidence="1">
    <location>
        <begin position="194"/>
        <end position="208"/>
    </location>
</feature>
<feature type="compositionally biased region" description="Acidic residues" evidence="1">
    <location>
        <begin position="64"/>
        <end position="76"/>
    </location>
</feature>
<dbReference type="EMBL" id="FO082278">
    <property type="protein sequence ID" value="CCO14205.1"/>
    <property type="molecule type" value="Genomic_DNA"/>
</dbReference>
<gene>
    <name evidence="2" type="ORF">Bathy01g01630</name>
</gene>
<dbReference type="Proteomes" id="UP000198341">
    <property type="component" value="Chromosome 1"/>
</dbReference>
<evidence type="ECO:0000313" key="3">
    <source>
        <dbReference type="Proteomes" id="UP000198341"/>
    </source>
</evidence>
<keyword evidence="3" id="KW-1185">Reference proteome</keyword>
<feature type="region of interest" description="Disordered" evidence="1">
    <location>
        <begin position="58"/>
        <end position="113"/>
    </location>
</feature>
<organism evidence="2 3">
    <name type="scientific">Bathycoccus prasinos</name>
    <dbReference type="NCBI Taxonomy" id="41875"/>
    <lineage>
        <taxon>Eukaryota</taxon>
        <taxon>Viridiplantae</taxon>
        <taxon>Chlorophyta</taxon>
        <taxon>Mamiellophyceae</taxon>
        <taxon>Mamiellales</taxon>
        <taxon>Bathycoccaceae</taxon>
        <taxon>Bathycoccus</taxon>
    </lineage>
</organism>
<feature type="compositionally biased region" description="Basic and acidic residues" evidence="1">
    <location>
        <begin position="77"/>
        <end position="107"/>
    </location>
</feature>
<feature type="region of interest" description="Disordered" evidence="1">
    <location>
        <begin position="165"/>
        <end position="237"/>
    </location>
</feature>
<proteinExistence type="predicted"/>
<dbReference type="KEGG" id="bpg:Bathy01g01630"/>